<reference evidence="5" key="2">
    <citation type="journal article" date="2021" name="PeerJ">
        <title>Extensive microbial diversity within the chicken gut microbiome revealed by metagenomics and culture.</title>
        <authorList>
            <person name="Gilroy R."/>
            <person name="Ravi A."/>
            <person name="Getino M."/>
            <person name="Pursley I."/>
            <person name="Horton D.L."/>
            <person name="Alikhan N.F."/>
            <person name="Baker D."/>
            <person name="Gharbi K."/>
            <person name="Hall N."/>
            <person name="Watson M."/>
            <person name="Adriaenssens E.M."/>
            <person name="Foster-Nyarko E."/>
            <person name="Jarju S."/>
            <person name="Secka A."/>
            <person name="Antonio M."/>
            <person name="Oren A."/>
            <person name="Chaudhuri R.R."/>
            <person name="La Ragione R."/>
            <person name="Hildebrand F."/>
            <person name="Pallen M.J."/>
        </authorList>
    </citation>
    <scope>NUCLEOTIDE SEQUENCE</scope>
    <source>
        <strain evidence="5">ChiBcec7-5410</strain>
    </source>
</reference>
<dbReference type="Gene3D" id="3.50.80.10">
    <property type="entry name" value="D-tyrosyl-tRNA(Tyr) deacylase"/>
    <property type="match status" value="1"/>
</dbReference>
<keyword evidence="4" id="KW-0694">RNA-binding</keyword>
<dbReference type="GO" id="GO:0106026">
    <property type="term" value="F:Gly-tRNA(Ala) deacylase activity"/>
    <property type="evidence" value="ECO:0007669"/>
    <property type="project" value="UniProtKB-UniRule"/>
</dbReference>
<gene>
    <name evidence="4" type="primary">dtd</name>
    <name evidence="5" type="ORF">IAC43_08715</name>
</gene>
<dbReference type="EC" id="3.1.1.-" evidence="4"/>
<comment type="similarity">
    <text evidence="1 4">Belongs to the DTD family.</text>
</comment>
<comment type="catalytic activity">
    <reaction evidence="4">
        <text>glycyl-tRNA(Ala) + H2O = tRNA(Ala) + glycine + H(+)</text>
        <dbReference type="Rhea" id="RHEA:53744"/>
        <dbReference type="Rhea" id="RHEA-COMP:9657"/>
        <dbReference type="Rhea" id="RHEA-COMP:13640"/>
        <dbReference type="ChEBI" id="CHEBI:15377"/>
        <dbReference type="ChEBI" id="CHEBI:15378"/>
        <dbReference type="ChEBI" id="CHEBI:57305"/>
        <dbReference type="ChEBI" id="CHEBI:78442"/>
        <dbReference type="ChEBI" id="CHEBI:78522"/>
    </reaction>
</comment>
<dbReference type="EMBL" id="DVLW01000239">
    <property type="protein sequence ID" value="HIT95256.1"/>
    <property type="molecule type" value="Genomic_DNA"/>
</dbReference>
<dbReference type="InterPro" id="IPR023509">
    <property type="entry name" value="DTD-like_sf"/>
</dbReference>
<proteinExistence type="inferred from homology"/>
<dbReference type="PANTHER" id="PTHR10472:SF5">
    <property type="entry name" value="D-AMINOACYL-TRNA DEACYLASE 1"/>
    <property type="match status" value="1"/>
</dbReference>
<organism evidence="5 6">
    <name type="scientific">Candidatus Faecivivens stercoripullorum</name>
    <dbReference type="NCBI Taxonomy" id="2840805"/>
    <lineage>
        <taxon>Bacteria</taxon>
        <taxon>Bacillati</taxon>
        <taxon>Bacillota</taxon>
        <taxon>Clostridia</taxon>
        <taxon>Eubacteriales</taxon>
        <taxon>Oscillospiraceae</taxon>
        <taxon>Oscillospiraceae incertae sedis</taxon>
        <taxon>Candidatus Faecivivens</taxon>
    </lineage>
</organism>
<dbReference type="SUPFAM" id="SSF69500">
    <property type="entry name" value="DTD-like"/>
    <property type="match status" value="1"/>
</dbReference>
<comment type="function">
    <text evidence="4">An aminoacyl-tRNA editing enzyme that deacylates mischarged D-aminoacyl-tRNAs. Also deacylates mischarged glycyl-tRNA(Ala), protecting cells against glycine mischarging by AlaRS. Acts via tRNA-based rather than protein-based catalysis; rejects L-amino acids rather than detecting D-amino acids in the active site. By recycling D-aminoacyl-tRNA to D-amino acids and free tRNA molecules, this enzyme counteracts the toxicity associated with the formation of D-aminoacyl-tRNA entities in vivo and helps enforce protein L-homochirality.</text>
</comment>
<dbReference type="GO" id="GO:0051500">
    <property type="term" value="F:D-tyrosyl-tRNA(Tyr) deacylase activity"/>
    <property type="evidence" value="ECO:0007669"/>
    <property type="project" value="TreeGrafter"/>
</dbReference>
<evidence type="ECO:0000313" key="6">
    <source>
        <dbReference type="Proteomes" id="UP000824160"/>
    </source>
</evidence>
<protein>
    <recommendedName>
        <fullName evidence="4">D-aminoacyl-tRNA deacylase</fullName>
        <shortName evidence="4">DTD</shortName>
        <ecNumber evidence="4">3.1.1.96</ecNumber>
    </recommendedName>
    <alternativeName>
        <fullName evidence="4">Gly-tRNA(Ala) deacylase</fullName>
        <ecNumber evidence="4">3.1.1.-</ecNumber>
    </alternativeName>
</protein>
<comment type="catalytic activity">
    <reaction evidence="4">
        <text>a D-aminoacyl-tRNA + H2O = a tRNA + a D-alpha-amino acid + H(+)</text>
        <dbReference type="Rhea" id="RHEA:13953"/>
        <dbReference type="Rhea" id="RHEA-COMP:10123"/>
        <dbReference type="Rhea" id="RHEA-COMP:10124"/>
        <dbReference type="ChEBI" id="CHEBI:15377"/>
        <dbReference type="ChEBI" id="CHEBI:15378"/>
        <dbReference type="ChEBI" id="CHEBI:59871"/>
        <dbReference type="ChEBI" id="CHEBI:78442"/>
        <dbReference type="ChEBI" id="CHEBI:79333"/>
        <dbReference type="EC" id="3.1.1.96"/>
    </reaction>
</comment>
<reference evidence="5" key="1">
    <citation type="submission" date="2020-10" db="EMBL/GenBank/DDBJ databases">
        <authorList>
            <person name="Gilroy R."/>
        </authorList>
    </citation>
    <scope>NUCLEOTIDE SEQUENCE</scope>
    <source>
        <strain evidence="5">ChiBcec7-5410</strain>
    </source>
</reference>
<evidence type="ECO:0000256" key="1">
    <source>
        <dbReference type="ARBA" id="ARBA00009673"/>
    </source>
</evidence>
<dbReference type="PANTHER" id="PTHR10472">
    <property type="entry name" value="D-TYROSYL-TRNA TYR DEACYLASE"/>
    <property type="match status" value="1"/>
</dbReference>
<dbReference type="HAMAP" id="MF_00518">
    <property type="entry name" value="Deacylase_Dtd"/>
    <property type="match status" value="1"/>
</dbReference>
<evidence type="ECO:0000256" key="3">
    <source>
        <dbReference type="ARBA" id="ARBA00022801"/>
    </source>
</evidence>
<sequence>MKLVIQRVSRAKVTSGPETLGEIGQGLMILCGVMEGDTIEDAHWLADKTVKLRIFTDPDDKLNLSLQDIGGGALVVSNFTLAGSCRRGNRPSFIRAAKHPLSEDLYEAYVSRLRENGITTATGRFGAPMEIDMLADGPITILMDSEERALPRHKAEE</sequence>
<evidence type="ECO:0000313" key="5">
    <source>
        <dbReference type="EMBL" id="HIT95256.1"/>
    </source>
</evidence>
<keyword evidence="2 4" id="KW-0820">tRNA-binding</keyword>
<evidence type="ECO:0000256" key="2">
    <source>
        <dbReference type="ARBA" id="ARBA00022555"/>
    </source>
</evidence>
<feature type="short sequence motif" description="Gly-cisPro motif, important for rejection of L-amino acids" evidence="4">
    <location>
        <begin position="137"/>
        <end position="138"/>
    </location>
</feature>
<keyword evidence="3 4" id="KW-0378">Hydrolase</keyword>
<dbReference type="InterPro" id="IPR003732">
    <property type="entry name" value="Daa-tRNA_deacyls_DTD"/>
</dbReference>
<dbReference type="GO" id="GO:0000049">
    <property type="term" value="F:tRNA binding"/>
    <property type="evidence" value="ECO:0007669"/>
    <property type="project" value="UniProtKB-UniRule"/>
</dbReference>
<accession>A0A9D1H866</accession>
<dbReference type="AlphaFoldDB" id="A0A9D1H866"/>
<comment type="subcellular location">
    <subcellularLocation>
        <location evidence="4">Cytoplasm</location>
    </subcellularLocation>
</comment>
<evidence type="ECO:0000256" key="4">
    <source>
        <dbReference type="HAMAP-Rule" id="MF_00518"/>
    </source>
</evidence>
<comment type="caution">
    <text evidence="5">The sequence shown here is derived from an EMBL/GenBank/DDBJ whole genome shotgun (WGS) entry which is preliminary data.</text>
</comment>
<dbReference type="FunFam" id="3.50.80.10:FF:000001">
    <property type="entry name" value="D-aminoacyl-tRNA deacylase"/>
    <property type="match status" value="1"/>
</dbReference>
<dbReference type="Pfam" id="PF02580">
    <property type="entry name" value="Tyr_Deacylase"/>
    <property type="match status" value="1"/>
</dbReference>
<dbReference type="NCBIfam" id="TIGR00256">
    <property type="entry name" value="D-aminoacyl-tRNA deacylase"/>
    <property type="match status" value="1"/>
</dbReference>
<dbReference type="GO" id="GO:0019478">
    <property type="term" value="P:D-amino acid catabolic process"/>
    <property type="evidence" value="ECO:0007669"/>
    <property type="project" value="UniProtKB-UniRule"/>
</dbReference>
<comment type="domain">
    <text evidence="4">A Gly-cisPro motif from one monomer fits into the active site of the other monomer to allow specific chiral rejection of L-amino acids.</text>
</comment>
<name>A0A9D1H866_9FIRM</name>
<dbReference type="GO" id="GO:0005737">
    <property type="term" value="C:cytoplasm"/>
    <property type="evidence" value="ECO:0007669"/>
    <property type="project" value="UniProtKB-SubCell"/>
</dbReference>
<keyword evidence="4" id="KW-0963">Cytoplasm</keyword>
<dbReference type="EC" id="3.1.1.96" evidence="4"/>
<comment type="subunit">
    <text evidence="4">Homodimer.</text>
</comment>
<dbReference type="Proteomes" id="UP000824160">
    <property type="component" value="Unassembled WGS sequence"/>
</dbReference>
<dbReference type="GO" id="GO:0043908">
    <property type="term" value="F:Ser(Gly)-tRNA(Ala) hydrolase activity"/>
    <property type="evidence" value="ECO:0007669"/>
    <property type="project" value="UniProtKB-UniRule"/>
</dbReference>